<evidence type="ECO:0008006" key="6">
    <source>
        <dbReference type="Google" id="ProtNLM"/>
    </source>
</evidence>
<sequence>MTSPSTDSLPKQTRPPVFAIACGCLALLAVGQLAIGGIALAKRFQDSQKVRIVEKEVPKVVTLRIPQSGEKTADKSIVARPPVLEIAPLPKVEPTPLTTPSIAIPRSERLVKEAKQARIAGDMMRAITKLESALEESPHEASVLFELGQIHENMGVLDKASEYYEQVFQLGVAGAGSLYQAAAAKLRDGFERPTDKLGKLSLDRVGIIKGEDPKGQKVTLTIPVEVAPDAELDVGEISIEVNFFNLTSKGDIVPLEDDSWVEQHWLTEPINWADGPETLLMTYTIPSQSVANEHLFGSLEYYGQVVTLSYKGEVMDMEAWPRHLAARLPNRNSQNMNDPYALPDFSNEFPPDFDPSAGLLPPR</sequence>
<dbReference type="EMBL" id="JAENIJ010000018">
    <property type="protein sequence ID" value="MBK1883168.1"/>
    <property type="molecule type" value="Genomic_DNA"/>
</dbReference>
<dbReference type="SUPFAM" id="SSF48452">
    <property type="entry name" value="TPR-like"/>
    <property type="match status" value="1"/>
</dbReference>
<dbReference type="InterPro" id="IPR011990">
    <property type="entry name" value="TPR-like_helical_dom_sf"/>
</dbReference>
<evidence type="ECO:0000313" key="4">
    <source>
        <dbReference type="EMBL" id="MBK1883168.1"/>
    </source>
</evidence>
<dbReference type="AlphaFoldDB" id="A0A934S7A8"/>
<feature type="repeat" description="TPR" evidence="1">
    <location>
        <begin position="141"/>
        <end position="174"/>
    </location>
</feature>
<dbReference type="Gene3D" id="1.25.40.10">
    <property type="entry name" value="Tetratricopeptide repeat domain"/>
    <property type="match status" value="1"/>
</dbReference>
<protein>
    <recommendedName>
        <fullName evidence="6">Tetratricopeptide repeat protein</fullName>
    </recommendedName>
</protein>
<name>A0A934S7A8_9BACT</name>
<proteinExistence type="predicted"/>
<dbReference type="Proteomes" id="UP000603141">
    <property type="component" value="Unassembled WGS sequence"/>
</dbReference>
<dbReference type="RefSeq" id="WP_200271027.1">
    <property type="nucleotide sequence ID" value="NZ_JAENIJ010000018.1"/>
</dbReference>
<evidence type="ECO:0000256" key="1">
    <source>
        <dbReference type="PROSITE-ProRule" id="PRU00339"/>
    </source>
</evidence>
<dbReference type="InterPro" id="IPR019734">
    <property type="entry name" value="TPR_rpt"/>
</dbReference>
<feature type="transmembrane region" description="Helical" evidence="3">
    <location>
        <begin position="17"/>
        <end position="41"/>
    </location>
</feature>
<accession>A0A934S7A8</accession>
<keyword evidence="1" id="KW-0802">TPR repeat</keyword>
<evidence type="ECO:0000256" key="2">
    <source>
        <dbReference type="SAM" id="MobiDB-lite"/>
    </source>
</evidence>
<keyword evidence="3" id="KW-1133">Transmembrane helix</keyword>
<keyword evidence="5" id="KW-1185">Reference proteome</keyword>
<evidence type="ECO:0000313" key="5">
    <source>
        <dbReference type="Proteomes" id="UP000603141"/>
    </source>
</evidence>
<dbReference type="PROSITE" id="PS50005">
    <property type="entry name" value="TPR"/>
    <property type="match status" value="1"/>
</dbReference>
<organism evidence="4 5">
    <name type="scientific">Luteolibacter pohnpeiensis</name>
    <dbReference type="NCBI Taxonomy" id="454153"/>
    <lineage>
        <taxon>Bacteria</taxon>
        <taxon>Pseudomonadati</taxon>
        <taxon>Verrucomicrobiota</taxon>
        <taxon>Verrucomicrobiia</taxon>
        <taxon>Verrucomicrobiales</taxon>
        <taxon>Verrucomicrobiaceae</taxon>
        <taxon>Luteolibacter</taxon>
    </lineage>
</organism>
<comment type="caution">
    <text evidence="4">The sequence shown here is derived from an EMBL/GenBank/DDBJ whole genome shotgun (WGS) entry which is preliminary data.</text>
</comment>
<keyword evidence="3" id="KW-0472">Membrane</keyword>
<gene>
    <name evidence="4" type="ORF">JIN85_12120</name>
</gene>
<keyword evidence="3" id="KW-0812">Transmembrane</keyword>
<evidence type="ECO:0000256" key="3">
    <source>
        <dbReference type="SAM" id="Phobius"/>
    </source>
</evidence>
<reference evidence="4" key="1">
    <citation type="submission" date="2021-01" db="EMBL/GenBank/DDBJ databases">
        <title>Modified the classification status of verrucomicrobia.</title>
        <authorList>
            <person name="Feng X."/>
        </authorList>
    </citation>
    <scope>NUCLEOTIDE SEQUENCE</scope>
    <source>
        <strain evidence="4">KCTC 22041</strain>
    </source>
</reference>
<feature type="region of interest" description="Disordered" evidence="2">
    <location>
        <begin position="331"/>
        <end position="363"/>
    </location>
</feature>